<dbReference type="InParanoid" id="A0A0P0WBX0"/>
<sequence>MADEWRGVVRGPGDPPMSWGSIELNGSGKGLGEWFALRRGVGEQPGTAMRADELARATAMRASVRLYRRVPWPLQKINKCHCQGRQPP</sequence>
<gene>
    <name evidence="2" type="ordered locus">Os04g0490200</name>
    <name evidence="2" type="ORF">OSNPB_040490200</name>
</gene>
<evidence type="ECO:0000313" key="3">
    <source>
        <dbReference type="Proteomes" id="UP000059680"/>
    </source>
</evidence>
<organism evidence="2 3">
    <name type="scientific">Oryza sativa subsp. japonica</name>
    <name type="common">Rice</name>
    <dbReference type="NCBI Taxonomy" id="39947"/>
    <lineage>
        <taxon>Eukaryota</taxon>
        <taxon>Viridiplantae</taxon>
        <taxon>Streptophyta</taxon>
        <taxon>Embryophyta</taxon>
        <taxon>Tracheophyta</taxon>
        <taxon>Spermatophyta</taxon>
        <taxon>Magnoliopsida</taxon>
        <taxon>Liliopsida</taxon>
        <taxon>Poales</taxon>
        <taxon>Poaceae</taxon>
        <taxon>BOP clade</taxon>
        <taxon>Oryzoideae</taxon>
        <taxon>Oryzeae</taxon>
        <taxon>Oryzinae</taxon>
        <taxon>Oryza</taxon>
        <taxon>Oryza sativa</taxon>
    </lineage>
</organism>
<proteinExistence type="predicted"/>
<keyword evidence="3" id="KW-1185">Reference proteome</keyword>
<accession>A0A0P0WBX0</accession>
<dbReference type="STRING" id="39947.A0A0P0WBX0"/>
<dbReference type="AlphaFoldDB" id="A0A0P0WBX0"/>
<name>A0A0P0WBX0_ORYSJ</name>
<dbReference type="PaxDb" id="39947-A0A0P0WBX0"/>
<evidence type="ECO:0000313" key="2">
    <source>
        <dbReference type="EMBL" id="BAS89834.1"/>
    </source>
</evidence>
<reference evidence="2 3" key="2">
    <citation type="journal article" date="2013" name="Plant Cell Physiol.">
        <title>Rice Annotation Project Database (RAP-DB): an integrative and interactive database for rice genomics.</title>
        <authorList>
            <person name="Sakai H."/>
            <person name="Lee S.S."/>
            <person name="Tanaka T."/>
            <person name="Numa H."/>
            <person name="Kim J."/>
            <person name="Kawahara Y."/>
            <person name="Wakimoto H."/>
            <person name="Yang C.C."/>
            <person name="Iwamoto M."/>
            <person name="Abe T."/>
            <person name="Yamada Y."/>
            <person name="Muto A."/>
            <person name="Inokuchi H."/>
            <person name="Ikemura T."/>
            <person name="Matsumoto T."/>
            <person name="Sasaki T."/>
            <person name="Itoh T."/>
        </authorList>
    </citation>
    <scope>NUCLEOTIDE SEQUENCE [LARGE SCALE GENOMIC DNA]</scope>
    <source>
        <strain evidence="3">cv. Nipponbare</strain>
    </source>
</reference>
<evidence type="ECO:0000256" key="1">
    <source>
        <dbReference type="SAM" id="MobiDB-lite"/>
    </source>
</evidence>
<feature type="region of interest" description="Disordered" evidence="1">
    <location>
        <begin position="1"/>
        <end position="23"/>
    </location>
</feature>
<reference evidence="3" key="1">
    <citation type="journal article" date="2005" name="Nature">
        <title>The map-based sequence of the rice genome.</title>
        <authorList>
            <consortium name="International rice genome sequencing project (IRGSP)"/>
            <person name="Matsumoto T."/>
            <person name="Wu J."/>
            <person name="Kanamori H."/>
            <person name="Katayose Y."/>
            <person name="Fujisawa M."/>
            <person name="Namiki N."/>
            <person name="Mizuno H."/>
            <person name="Yamamoto K."/>
            <person name="Antonio B.A."/>
            <person name="Baba T."/>
            <person name="Sakata K."/>
            <person name="Nagamura Y."/>
            <person name="Aoki H."/>
            <person name="Arikawa K."/>
            <person name="Arita K."/>
            <person name="Bito T."/>
            <person name="Chiden Y."/>
            <person name="Fujitsuka N."/>
            <person name="Fukunaka R."/>
            <person name="Hamada M."/>
            <person name="Harada C."/>
            <person name="Hayashi A."/>
            <person name="Hijishita S."/>
            <person name="Honda M."/>
            <person name="Hosokawa S."/>
            <person name="Ichikawa Y."/>
            <person name="Idonuma A."/>
            <person name="Iijima M."/>
            <person name="Ikeda M."/>
            <person name="Ikeno M."/>
            <person name="Ito K."/>
            <person name="Ito S."/>
            <person name="Ito T."/>
            <person name="Ito Y."/>
            <person name="Ito Y."/>
            <person name="Iwabuchi A."/>
            <person name="Kamiya K."/>
            <person name="Karasawa W."/>
            <person name="Kurita K."/>
            <person name="Katagiri S."/>
            <person name="Kikuta A."/>
            <person name="Kobayashi H."/>
            <person name="Kobayashi N."/>
            <person name="Machita K."/>
            <person name="Maehara T."/>
            <person name="Masukawa M."/>
            <person name="Mizubayashi T."/>
            <person name="Mukai Y."/>
            <person name="Nagasaki H."/>
            <person name="Nagata Y."/>
            <person name="Naito S."/>
            <person name="Nakashima M."/>
            <person name="Nakama Y."/>
            <person name="Nakamichi Y."/>
            <person name="Nakamura M."/>
            <person name="Meguro A."/>
            <person name="Negishi M."/>
            <person name="Ohta I."/>
            <person name="Ohta T."/>
            <person name="Okamoto M."/>
            <person name="Ono N."/>
            <person name="Saji S."/>
            <person name="Sakaguchi M."/>
            <person name="Sakai K."/>
            <person name="Shibata M."/>
            <person name="Shimokawa T."/>
            <person name="Song J."/>
            <person name="Takazaki Y."/>
            <person name="Terasawa K."/>
            <person name="Tsugane M."/>
            <person name="Tsuji K."/>
            <person name="Ueda S."/>
            <person name="Waki K."/>
            <person name="Yamagata H."/>
            <person name="Yamamoto M."/>
            <person name="Yamamoto S."/>
            <person name="Yamane H."/>
            <person name="Yoshiki S."/>
            <person name="Yoshihara R."/>
            <person name="Yukawa K."/>
            <person name="Zhong H."/>
            <person name="Yano M."/>
            <person name="Yuan Q."/>
            <person name="Ouyang S."/>
            <person name="Liu J."/>
            <person name="Jones K.M."/>
            <person name="Gansberger K."/>
            <person name="Moffat K."/>
            <person name="Hill J."/>
            <person name="Bera J."/>
            <person name="Fadrosh D."/>
            <person name="Jin S."/>
            <person name="Johri S."/>
            <person name="Kim M."/>
            <person name="Overton L."/>
            <person name="Reardon M."/>
            <person name="Tsitrin T."/>
            <person name="Vuong H."/>
            <person name="Weaver B."/>
            <person name="Ciecko A."/>
            <person name="Tallon L."/>
            <person name="Jackson J."/>
            <person name="Pai G."/>
            <person name="Aken S.V."/>
            <person name="Utterback T."/>
            <person name="Reidmuller S."/>
            <person name="Feldblyum T."/>
            <person name="Hsiao J."/>
            <person name="Zismann V."/>
            <person name="Iobst S."/>
            <person name="de Vazeille A.R."/>
            <person name="Buell C.R."/>
            <person name="Ying K."/>
            <person name="Li Y."/>
            <person name="Lu T."/>
            <person name="Huang Y."/>
            <person name="Zhao Q."/>
            <person name="Feng Q."/>
            <person name="Zhang L."/>
            <person name="Zhu J."/>
            <person name="Weng Q."/>
            <person name="Mu J."/>
            <person name="Lu Y."/>
            <person name="Fan D."/>
            <person name="Liu Y."/>
            <person name="Guan J."/>
            <person name="Zhang Y."/>
            <person name="Yu S."/>
            <person name="Liu X."/>
            <person name="Zhang Y."/>
            <person name="Hong G."/>
            <person name="Han B."/>
            <person name="Choisne N."/>
            <person name="Demange N."/>
            <person name="Orjeda G."/>
            <person name="Samain S."/>
            <person name="Cattolico L."/>
            <person name="Pelletier E."/>
            <person name="Couloux A."/>
            <person name="Segurens B."/>
            <person name="Wincker P."/>
            <person name="D'Hont A."/>
            <person name="Scarpelli C."/>
            <person name="Weissenbach J."/>
            <person name="Salanoubat M."/>
            <person name="Quetier F."/>
            <person name="Yu Y."/>
            <person name="Kim H.R."/>
            <person name="Rambo T."/>
            <person name="Currie J."/>
            <person name="Collura K."/>
            <person name="Luo M."/>
            <person name="Yang T."/>
            <person name="Ammiraju J.S.S."/>
            <person name="Engler F."/>
            <person name="Soderlund C."/>
            <person name="Wing R.A."/>
            <person name="Palmer L.E."/>
            <person name="de la Bastide M."/>
            <person name="Spiegel L."/>
            <person name="Nascimento L."/>
            <person name="Zutavern T."/>
            <person name="O'Shaughnessy A."/>
            <person name="Dike S."/>
            <person name="Dedhia N."/>
            <person name="Preston R."/>
            <person name="Balija V."/>
            <person name="McCombie W.R."/>
            <person name="Chow T."/>
            <person name="Chen H."/>
            <person name="Chung M."/>
            <person name="Chen C."/>
            <person name="Shaw J."/>
            <person name="Wu H."/>
            <person name="Hsiao K."/>
            <person name="Chao Y."/>
            <person name="Chu M."/>
            <person name="Cheng C."/>
            <person name="Hour A."/>
            <person name="Lee P."/>
            <person name="Lin S."/>
            <person name="Lin Y."/>
            <person name="Liou J."/>
            <person name="Liu S."/>
            <person name="Hsing Y."/>
            <person name="Raghuvanshi S."/>
            <person name="Mohanty A."/>
            <person name="Bharti A.K."/>
            <person name="Gaur A."/>
            <person name="Gupta V."/>
            <person name="Kumar D."/>
            <person name="Ravi V."/>
            <person name="Vij S."/>
            <person name="Kapur A."/>
            <person name="Khurana P."/>
            <person name="Khurana P."/>
            <person name="Khurana J.P."/>
            <person name="Tyagi A.K."/>
            <person name="Gaikwad K."/>
            <person name="Singh A."/>
            <person name="Dalal V."/>
            <person name="Srivastava S."/>
            <person name="Dixit A."/>
            <person name="Pal A.K."/>
            <person name="Ghazi I.A."/>
            <person name="Yadav M."/>
            <person name="Pandit A."/>
            <person name="Bhargava A."/>
            <person name="Sureshbabu K."/>
            <person name="Batra K."/>
            <person name="Sharma T.R."/>
            <person name="Mohapatra T."/>
            <person name="Singh N.K."/>
            <person name="Messing J."/>
            <person name="Nelson A.B."/>
            <person name="Fuks G."/>
            <person name="Kavchok S."/>
            <person name="Keizer G."/>
            <person name="Linton E."/>
            <person name="Llaca V."/>
            <person name="Song R."/>
            <person name="Tanyolac B."/>
            <person name="Young S."/>
            <person name="Ho-Il K."/>
            <person name="Hahn J.H."/>
            <person name="Sangsakoo G."/>
            <person name="Vanavichit A."/>
            <person name="de Mattos Luiz.A.T."/>
            <person name="Zimmer P.D."/>
            <person name="Malone G."/>
            <person name="Dellagostin O."/>
            <person name="de Oliveira A.C."/>
            <person name="Bevan M."/>
            <person name="Bancroft I."/>
            <person name="Minx P."/>
            <person name="Cordum H."/>
            <person name="Wilson R."/>
            <person name="Cheng Z."/>
            <person name="Jin W."/>
            <person name="Jiang J."/>
            <person name="Leong S.A."/>
            <person name="Iwama H."/>
            <person name="Gojobori T."/>
            <person name="Itoh T."/>
            <person name="Niimura Y."/>
            <person name="Fujii Y."/>
            <person name="Habara T."/>
            <person name="Sakai H."/>
            <person name="Sato Y."/>
            <person name="Wilson G."/>
            <person name="Kumar K."/>
            <person name="McCouch S."/>
            <person name="Juretic N."/>
            <person name="Hoen D."/>
            <person name="Wright S."/>
            <person name="Bruskiewich R."/>
            <person name="Bureau T."/>
            <person name="Miyao A."/>
            <person name="Hirochika H."/>
            <person name="Nishikawa T."/>
            <person name="Kadowaki K."/>
            <person name="Sugiura M."/>
            <person name="Burr B."/>
            <person name="Sasaki T."/>
        </authorList>
    </citation>
    <scope>NUCLEOTIDE SEQUENCE [LARGE SCALE GENOMIC DNA]</scope>
    <source>
        <strain evidence="3">cv. Nipponbare</strain>
    </source>
</reference>
<reference evidence="2 3" key="3">
    <citation type="journal article" date="2013" name="Rice">
        <title>Improvement of the Oryza sativa Nipponbare reference genome using next generation sequence and optical map data.</title>
        <authorList>
            <person name="Kawahara Y."/>
            <person name="de la Bastide M."/>
            <person name="Hamilton J.P."/>
            <person name="Kanamori H."/>
            <person name="McCombie W.R."/>
            <person name="Ouyang S."/>
            <person name="Schwartz D.C."/>
            <person name="Tanaka T."/>
            <person name="Wu J."/>
            <person name="Zhou S."/>
            <person name="Childs K.L."/>
            <person name="Davidson R.M."/>
            <person name="Lin H."/>
            <person name="Quesada-Ocampo L."/>
            <person name="Vaillancourt B."/>
            <person name="Sakai H."/>
            <person name="Lee S.S."/>
            <person name="Kim J."/>
            <person name="Numa H."/>
            <person name="Itoh T."/>
            <person name="Buell C.R."/>
            <person name="Matsumoto T."/>
        </authorList>
    </citation>
    <scope>NUCLEOTIDE SEQUENCE [LARGE SCALE GENOMIC DNA]</scope>
    <source>
        <strain evidence="3">cv. Nipponbare</strain>
    </source>
</reference>
<protein>
    <submittedName>
        <fullName evidence="2">Os04g0490200 protein</fullName>
    </submittedName>
</protein>
<dbReference type="EMBL" id="AP014960">
    <property type="protein sequence ID" value="BAS89834.1"/>
    <property type="molecule type" value="Genomic_DNA"/>
</dbReference>
<dbReference type="Proteomes" id="UP000059680">
    <property type="component" value="Chromosome 4"/>
</dbReference>